<dbReference type="EMBL" id="AZDA01000043">
    <property type="protein sequence ID" value="KRK39439.1"/>
    <property type="molecule type" value="Genomic_DNA"/>
</dbReference>
<comment type="caution">
    <text evidence="2">The sequence shown here is derived from an EMBL/GenBank/DDBJ whole genome shotgun (WGS) entry which is preliminary data.</text>
</comment>
<dbReference type="AlphaFoldDB" id="A0A0R1GZ46"/>
<feature type="domain" description="Ketopantoate reductase N-terminal" evidence="1">
    <location>
        <begin position="7"/>
        <end position="140"/>
    </location>
</feature>
<dbReference type="PATRIC" id="fig|1423726.3.peg.2498"/>
<accession>A0A0R1GZ46</accession>
<dbReference type="Pfam" id="PF02558">
    <property type="entry name" value="ApbA"/>
    <property type="match status" value="1"/>
</dbReference>
<dbReference type="Gene3D" id="3.40.50.720">
    <property type="entry name" value="NAD(P)-binding Rossmann-like Domain"/>
    <property type="match status" value="1"/>
</dbReference>
<gene>
    <name evidence="2" type="ORF">FC07_GL002406</name>
</gene>
<evidence type="ECO:0000313" key="3">
    <source>
        <dbReference type="Proteomes" id="UP000051461"/>
    </source>
</evidence>
<evidence type="ECO:0000313" key="2">
    <source>
        <dbReference type="EMBL" id="KRK39439.1"/>
    </source>
</evidence>
<keyword evidence="3" id="KW-1185">Reference proteome</keyword>
<dbReference type="Proteomes" id="UP000051461">
    <property type="component" value="Unassembled WGS sequence"/>
</dbReference>
<reference evidence="2 3" key="1">
    <citation type="journal article" date="2015" name="Genome Announc.">
        <title>Expanding the biotechnology potential of lactobacilli through comparative genomics of 213 strains and associated genera.</title>
        <authorList>
            <person name="Sun Z."/>
            <person name="Harris H.M."/>
            <person name="McCann A."/>
            <person name="Guo C."/>
            <person name="Argimon S."/>
            <person name="Zhang W."/>
            <person name="Yang X."/>
            <person name="Jeffery I.B."/>
            <person name="Cooney J.C."/>
            <person name="Kagawa T.F."/>
            <person name="Liu W."/>
            <person name="Song Y."/>
            <person name="Salvetti E."/>
            <person name="Wrobel A."/>
            <person name="Rasinkangas P."/>
            <person name="Parkhill J."/>
            <person name="Rea M.C."/>
            <person name="O'Sullivan O."/>
            <person name="Ritari J."/>
            <person name="Douillard F.P."/>
            <person name="Paul Ross R."/>
            <person name="Yang R."/>
            <person name="Briner A.E."/>
            <person name="Felis G.E."/>
            <person name="de Vos W.M."/>
            <person name="Barrangou R."/>
            <person name="Klaenhammer T.R."/>
            <person name="Caufield P.W."/>
            <person name="Cui Y."/>
            <person name="Zhang H."/>
            <person name="O'Toole P.W."/>
        </authorList>
    </citation>
    <scope>NUCLEOTIDE SEQUENCE [LARGE SCALE GENOMIC DNA]</scope>
    <source>
        <strain evidence="2 3">DSM 20003</strain>
    </source>
</reference>
<dbReference type="InterPro" id="IPR013332">
    <property type="entry name" value="KPR_N"/>
</dbReference>
<evidence type="ECO:0000259" key="1">
    <source>
        <dbReference type="Pfam" id="PF02558"/>
    </source>
</evidence>
<dbReference type="STRING" id="1423726.FC07_GL002406"/>
<protein>
    <recommendedName>
        <fullName evidence="1">Ketopantoate reductase N-terminal domain-containing protein</fullName>
    </recommendedName>
</protein>
<organism evidence="2 3">
    <name type="scientific">Loigolactobacillus bifermentans DSM 20003</name>
    <dbReference type="NCBI Taxonomy" id="1423726"/>
    <lineage>
        <taxon>Bacteria</taxon>
        <taxon>Bacillati</taxon>
        <taxon>Bacillota</taxon>
        <taxon>Bacilli</taxon>
        <taxon>Lactobacillales</taxon>
        <taxon>Lactobacillaceae</taxon>
        <taxon>Loigolactobacillus</taxon>
    </lineage>
</organism>
<sequence length="306" mass="34605">MLLMKLLVYGAGIQGSFLAAQLCNNPQNHVTILARGPRYQQLVTHGLRLHHILQHQTTQTPIHVIQTLAADDAYDFIFVTMKYNDFPTVVPVLQANCSHQILLIGNQLTPEPLQQALPQKALYFGFQNTGGTRQGAQINVLRFGKGHLDVIAGSQAPVPQATLHQIFQKTAYTWGQRLDLFDWLAQHAALITVLNNFDMLYQTDAHKARPYFKVAAHAFGELQALLIDRHIQRPHWQERLIATPWVMNLGLRLLYHTPILKLAAGNFKEIAALNQRFTEFSVQQQRATPAFQRLAQQATRIFKPTA</sequence>
<proteinExistence type="predicted"/>
<name>A0A0R1GZ46_9LACO</name>
<dbReference type="InterPro" id="IPR036291">
    <property type="entry name" value="NAD(P)-bd_dom_sf"/>
</dbReference>
<dbReference type="SUPFAM" id="SSF51735">
    <property type="entry name" value="NAD(P)-binding Rossmann-fold domains"/>
    <property type="match status" value="1"/>
</dbReference>